<protein>
    <submittedName>
        <fullName evidence="1">Type II secretion protein</fullName>
    </submittedName>
</protein>
<dbReference type="InterPro" id="IPR025233">
    <property type="entry name" value="DUF4176"/>
</dbReference>
<dbReference type="Pfam" id="PF13780">
    <property type="entry name" value="DUF4176"/>
    <property type="match status" value="1"/>
</dbReference>
<accession>A0A2A5RUE0</accession>
<evidence type="ECO:0000313" key="2">
    <source>
        <dbReference type="Proteomes" id="UP000218282"/>
    </source>
</evidence>
<name>A0A2A5RUE0_9LACT</name>
<dbReference type="Proteomes" id="UP000218282">
    <property type="component" value="Unassembled WGS sequence"/>
</dbReference>
<gene>
    <name evidence="1" type="ORF">RU86_GL001793</name>
</gene>
<sequence length="89" mass="10278">MYLKEGTQKLMILNRGSVIENNGENLLFDYSAAIYPVGLNPEQVLYFNKEDIDKIVFEGYTDEEEERFMVLFEAWLANEGSKMTKGKTV</sequence>
<dbReference type="AlphaFoldDB" id="A0A2A5RUE0"/>
<evidence type="ECO:0000313" key="1">
    <source>
        <dbReference type="EMBL" id="PCS03963.1"/>
    </source>
</evidence>
<dbReference type="EMBL" id="JXJW01000042">
    <property type="protein sequence ID" value="PCS03963.1"/>
    <property type="molecule type" value="Genomic_DNA"/>
</dbReference>
<proteinExistence type="predicted"/>
<keyword evidence="2" id="KW-1185">Reference proteome</keyword>
<reference evidence="1 2" key="1">
    <citation type="submission" date="2014-12" db="EMBL/GenBank/DDBJ databases">
        <title>Draft genome sequences of 10 type strains of Lactococcus.</title>
        <authorList>
            <person name="Sun Z."/>
            <person name="Zhong Z."/>
            <person name="Liu W."/>
            <person name="Zhang W."/>
            <person name="Zhang H."/>
        </authorList>
    </citation>
    <scope>NUCLEOTIDE SEQUENCE [LARGE SCALE GENOMIC DNA]</scope>
    <source>
        <strain evidence="1 2">DSM 6634</strain>
    </source>
</reference>
<organism evidence="1 2">
    <name type="scientific">Pseudolactococcus piscium</name>
    <dbReference type="NCBI Taxonomy" id="1364"/>
    <lineage>
        <taxon>Bacteria</taxon>
        <taxon>Bacillati</taxon>
        <taxon>Bacillota</taxon>
        <taxon>Bacilli</taxon>
        <taxon>Lactobacillales</taxon>
        <taxon>Streptococcaceae</taxon>
        <taxon>Pseudolactococcus</taxon>
    </lineage>
</organism>
<comment type="caution">
    <text evidence="1">The sequence shown here is derived from an EMBL/GenBank/DDBJ whole genome shotgun (WGS) entry which is preliminary data.</text>
</comment>